<reference evidence="1 2" key="1">
    <citation type="submission" date="2018-03" db="EMBL/GenBank/DDBJ databases">
        <title>Bacteriophage NCPPB3778 and a type I-E CRISPR drive the evolution of the US Biological Select Agent, Rathayibacter toxicus.</title>
        <authorList>
            <person name="Davis E.W.II."/>
            <person name="Tabima J.F."/>
            <person name="Weisberg A.J."/>
            <person name="Dantas Lopes L."/>
            <person name="Wiseman M.S."/>
            <person name="Wiseman M.S."/>
            <person name="Pupko T."/>
            <person name="Belcher M.S."/>
            <person name="Sechler A.J."/>
            <person name="Tancos M.A."/>
            <person name="Schroeder B.K."/>
            <person name="Murray T.D."/>
            <person name="Luster D.G."/>
            <person name="Schneider W.L."/>
            <person name="Rogers E."/>
            <person name="Andreote F.D."/>
            <person name="Grunwald N.J."/>
            <person name="Putnam M.L."/>
            <person name="Chang J.H."/>
        </authorList>
    </citation>
    <scope>NUCLEOTIDE SEQUENCE [LARGE SCALE GENOMIC DNA]</scope>
    <source>
        <strain evidence="1 2">DSM 15933</strain>
    </source>
</reference>
<comment type="caution">
    <text evidence="1">The sequence shown here is derived from an EMBL/GenBank/DDBJ whole genome shotgun (WGS) entry which is preliminary data.</text>
</comment>
<evidence type="ECO:0000313" key="2">
    <source>
        <dbReference type="Proteomes" id="UP000241085"/>
    </source>
</evidence>
<dbReference type="PROSITE" id="PS51257">
    <property type="entry name" value="PROKAR_LIPOPROTEIN"/>
    <property type="match status" value="1"/>
</dbReference>
<sequence>MGRWSTMVGGAVVVLALSGCTVLPYLAPPEAPRETPTPLPTTVDPAIPNNTACLAYWAVKEHWYENGTVEQYALDLRAILPDADEFMAGQLTNFADALDGIEKDIPLGQVEAISESQLSRVCAEAGVPEPVPVPVPDIVVTY</sequence>
<dbReference type="Proteomes" id="UP000241085">
    <property type="component" value="Unassembled WGS sequence"/>
</dbReference>
<organism evidence="1 2">
    <name type="scientific">Rathayibacter caricis DSM 15933</name>
    <dbReference type="NCBI Taxonomy" id="1328867"/>
    <lineage>
        <taxon>Bacteria</taxon>
        <taxon>Bacillati</taxon>
        <taxon>Actinomycetota</taxon>
        <taxon>Actinomycetes</taxon>
        <taxon>Micrococcales</taxon>
        <taxon>Microbacteriaceae</taxon>
        <taxon>Rathayibacter</taxon>
    </lineage>
</organism>
<accession>A0A2T4USL2</accession>
<dbReference type="AlphaFoldDB" id="A0A2T4USL2"/>
<dbReference type="RefSeq" id="WP_107574196.1">
    <property type="nucleotide sequence ID" value="NZ_PZPL01000001.1"/>
</dbReference>
<protein>
    <submittedName>
        <fullName evidence="1">Uncharacterized protein</fullName>
    </submittedName>
</protein>
<evidence type="ECO:0000313" key="1">
    <source>
        <dbReference type="EMBL" id="PTL72507.1"/>
    </source>
</evidence>
<dbReference type="EMBL" id="PZPL01000001">
    <property type="protein sequence ID" value="PTL72507.1"/>
    <property type="molecule type" value="Genomic_DNA"/>
</dbReference>
<gene>
    <name evidence="1" type="ORF">C1I63_06345</name>
</gene>
<proteinExistence type="predicted"/>
<keyword evidence="2" id="KW-1185">Reference proteome</keyword>
<name>A0A2T4USL2_9MICO</name>